<name>A0A1T4YBF4_9CLOT</name>
<evidence type="ECO:0000256" key="2">
    <source>
        <dbReference type="ARBA" id="ARBA00005751"/>
    </source>
</evidence>
<sequence length="424" mass="46744">MFKTLRNAWKIQDLRKKIIITLILLAVYRLGIFIPVPGIRTDVIRQMVDTGMLFGFLDIISGGAFRDFSIFAMGIVPYINSSIIVSLLTIAIPSLEQLSKEGEEGRRKIQEYTRYGAVVFGLLQAFSISMYLRNNGALVSESWLLFILIIITVVAGSTFVMWLGEKITEYGVGNGSSLIIFAGILARIPAIGVQIGTLLKGGTVNIVEVVLLLAFAVAIVVAVVVMDLAERRIPVQYAQRKVGIKTYGGQSTHIPINVNSAGVIAIIFAISFMQFPLIITQLFLDPTNPWRQVFESGWLSSKKPIYPIIYAILVVFFTWFYTLITFKPEEVASNLQKSGGFVPGLRPGKPTEEYLTRVVTRMTIIGGVFAAIIAVIPIILAQATKFGNLQFGGTAVLIVVGVAMEIDKQIKAQLVMRHYEGFLK</sequence>
<comment type="subunit">
    <text evidence="10">Component of the Sec protein translocase complex. Heterotrimer consisting of SecY, SecE and SecG subunits. The heterotrimers can form oligomers, although 1 heterotrimer is thought to be able to translocate proteins. Interacts with the ribosome. Interacts with SecDF, and other proteins may be involved. Interacts with SecA.</text>
</comment>
<protein>
    <recommendedName>
        <fullName evidence="9 10">Protein translocase subunit SecY</fullName>
    </recommendedName>
</protein>
<dbReference type="InterPro" id="IPR026593">
    <property type="entry name" value="SecY"/>
</dbReference>
<feature type="transmembrane region" description="Helical" evidence="10">
    <location>
        <begin position="261"/>
        <end position="284"/>
    </location>
</feature>
<evidence type="ECO:0000256" key="1">
    <source>
        <dbReference type="ARBA" id="ARBA00004141"/>
    </source>
</evidence>
<dbReference type="PIRSF" id="PIRSF004557">
    <property type="entry name" value="SecY"/>
    <property type="match status" value="1"/>
</dbReference>
<dbReference type="PROSITE" id="PS00756">
    <property type="entry name" value="SECY_2"/>
    <property type="match status" value="1"/>
</dbReference>
<dbReference type="SUPFAM" id="SSF103491">
    <property type="entry name" value="Preprotein translocase SecY subunit"/>
    <property type="match status" value="1"/>
</dbReference>
<evidence type="ECO:0000256" key="9">
    <source>
        <dbReference type="ARBA" id="ARBA00039733"/>
    </source>
</evidence>
<dbReference type="HAMAP" id="MF_01465">
    <property type="entry name" value="SecY"/>
    <property type="match status" value="1"/>
</dbReference>
<dbReference type="Pfam" id="PF00344">
    <property type="entry name" value="SecY"/>
    <property type="match status" value="1"/>
</dbReference>
<organism evidence="12 13">
    <name type="scientific">Caloramator quimbayensis</name>
    <dbReference type="NCBI Taxonomy" id="1147123"/>
    <lineage>
        <taxon>Bacteria</taxon>
        <taxon>Bacillati</taxon>
        <taxon>Bacillota</taxon>
        <taxon>Clostridia</taxon>
        <taxon>Eubacteriales</taxon>
        <taxon>Clostridiaceae</taxon>
        <taxon>Caloramator</taxon>
    </lineage>
</organism>
<dbReference type="PRINTS" id="PR00303">
    <property type="entry name" value="SECYTRNLCASE"/>
</dbReference>
<keyword evidence="5 10" id="KW-0653">Protein transport</keyword>
<dbReference type="InterPro" id="IPR023201">
    <property type="entry name" value="SecY_dom_sf"/>
</dbReference>
<dbReference type="GO" id="GO:0065002">
    <property type="term" value="P:intracellular protein transmembrane transport"/>
    <property type="evidence" value="ECO:0007669"/>
    <property type="project" value="UniProtKB-UniRule"/>
</dbReference>
<reference evidence="13" key="1">
    <citation type="submission" date="2017-02" db="EMBL/GenBank/DDBJ databases">
        <authorList>
            <person name="Varghese N."/>
            <person name="Submissions S."/>
        </authorList>
    </citation>
    <scope>NUCLEOTIDE SEQUENCE [LARGE SCALE GENOMIC DNA]</scope>
    <source>
        <strain evidence="13">USBA 833</strain>
    </source>
</reference>
<evidence type="ECO:0000313" key="12">
    <source>
        <dbReference type="EMBL" id="SKA99162.1"/>
    </source>
</evidence>
<dbReference type="NCBIfam" id="TIGR00967">
    <property type="entry name" value="3a0501s007"/>
    <property type="match status" value="1"/>
</dbReference>
<dbReference type="STRING" id="1147123.SAMN05443428_13417"/>
<feature type="transmembrane region" description="Helical" evidence="10">
    <location>
        <begin position="20"/>
        <end position="39"/>
    </location>
</feature>
<dbReference type="InterPro" id="IPR002208">
    <property type="entry name" value="SecY/SEC61-alpha"/>
</dbReference>
<evidence type="ECO:0000256" key="10">
    <source>
        <dbReference type="HAMAP-Rule" id="MF_01465"/>
    </source>
</evidence>
<evidence type="ECO:0000256" key="4">
    <source>
        <dbReference type="ARBA" id="ARBA00022692"/>
    </source>
</evidence>
<feature type="transmembrane region" description="Helical" evidence="10">
    <location>
        <begin position="389"/>
        <end position="406"/>
    </location>
</feature>
<keyword evidence="3 10" id="KW-0813">Transport</keyword>
<feature type="transmembrane region" description="Helical" evidence="10">
    <location>
        <begin position="209"/>
        <end position="229"/>
    </location>
</feature>
<proteinExistence type="inferred from homology"/>
<evidence type="ECO:0000256" key="11">
    <source>
        <dbReference type="RuleBase" id="RU004349"/>
    </source>
</evidence>
<accession>A0A1T4YBF4</accession>
<comment type="function">
    <text evidence="10">The central subunit of the protein translocation channel SecYEG. Consists of two halves formed by TMs 1-5 and 6-10. These two domains form a lateral gate at the front which open onto the bilayer between TMs 2 and 7, and are clamped together by SecE at the back. The channel is closed by both a pore ring composed of hydrophobic SecY resides and a short helix (helix 2A) on the extracellular side of the membrane which forms a plug. The plug probably moves laterally to allow the channel to open. The ring and the pore may move independently.</text>
</comment>
<dbReference type="GO" id="GO:0005886">
    <property type="term" value="C:plasma membrane"/>
    <property type="evidence" value="ECO:0007669"/>
    <property type="project" value="UniProtKB-SubCell"/>
</dbReference>
<gene>
    <name evidence="10" type="primary">secY</name>
    <name evidence="12" type="ORF">SAMN05443428_13417</name>
</gene>
<keyword evidence="13" id="KW-1185">Reference proteome</keyword>
<dbReference type="GO" id="GO:0043952">
    <property type="term" value="P:protein transport by the Sec complex"/>
    <property type="evidence" value="ECO:0007669"/>
    <property type="project" value="UniProtKB-UniRule"/>
</dbReference>
<keyword evidence="10" id="KW-1003">Cell membrane</keyword>
<dbReference type="EMBL" id="FUYH01000034">
    <property type="protein sequence ID" value="SKA99162.1"/>
    <property type="molecule type" value="Genomic_DNA"/>
</dbReference>
<keyword evidence="4 10" id="KW-0812">Transmembrane</keyword>
<dbReference type="Proteomes" id="UP000190105">
    <property type="component" value="Unassembled WGS sequence"/>
</dbReference>
<keyword evidence="8 10" id="KW-0472">Membrane</keyword>
<dbReference type="Gene3D" id="1.10.3370.10">
    <property type="entry name" value="SecY subunit domain"/>
    <property type="match status" value="1"/>
</dbReference>
<feature type="transmembrane region" description="Helical" evidence="10">
    <location>
        <begin position="143"/>
        <end position="164"/>
    </location>
</feature>
<comment type="subcellular location">
    <subcellularLocation>
        <location evidence="10">Cell membrane</location>
        <topology evidence="10">Multi-pass membrane protein</topology>
    </subcellularLocation>
    <subcellularLocation>
        <location evidence="1">Membrane</location>
        <topology evidence="1">Multi-pass membrane protein</topology>
    </subcellularLocation>
</comment>
<feature type="transmembrane region" description="Helical" evidence="10">
    <location>
        <begin position="70"/>
        <end position="92"/>
    </location>
</feature>
<dbReference type="PANTHER" id="PTHR10906">
    <property type="entry name" value="SECY/SEC61-ALPHA FAMILY MEMBER"/>
    <property type="match status" value="1"/>
</dbReference>
<evidence type="ECO:0000256" key="3">
    <source>
        <dbReference type="ARBA" id="ARBA00022448"/>
    </source>
</evidence>
<feature type="transmembrane region" description="Helical" evidence="10">
    <location>
        <begin position="304"/>
        <end position="324"/>
    </location>
</feature>
<dbReference type="FunFam" id="1.10.3370.10:FF:000001">
    <property type="entry name" value="Preprotein translocase subunit SecY"/>
    <property type="match status" value="1"/>
</dbReference>
<feature type="transmembrane region" description="Helical" evidence="10">
    <location>
        <begin position="176"/>
        <end position="197"/>
    </location>
</feature>
<keyword evidence="6 10" id="KW-1133">Transmembrane helix</keyword>
<keyword evidence="7 10" id="KW-0811">Translocation</keyword>
<evidence type="ECO:0000256" key="8">
    <source>
        <dbReference type="ARBA" id="ARBA00023136"/>
    </source>
</evidence>
<dbReference type="RefSeq" id="WP_078697661.1">
    <property type="nucleotide sequence ID" value="NZ_FUYH01000034.1"/>
</dbReference>
<dbReference type="AlphaFoldDB" id="A0A1T4YBF4"/>
<dbReference type="InterPro" id="IPR030659">
    <property type="entry name" value="SecY_CS"/>
</dbReference>
<evidence type="ECO:0000256" key="7">
    <source>
        <dbReference type="ARBA" id="ARBA00023010"/>
    </source>
</evidence>
<feature type="transmembrane region" description="Helical" evidence="10">
    <location>
        <begin position="112"/>
        <end position="131"/>
    </location>
</feature>
<dbReference type="OrthoDB" id="9809248at2"/>
<evidence type="ECO:0000313" key="13">
    <source>
        <dbReference type="Proteomes" id="UP000190105"/>
    </source>
</evidence>
<evidence type="ECO:0000256" key="6">
    <source>
        <dbReference type="ARBA" id="ARBA00022989"/>
    </source>
</evidence>
<evidence type="ECO:0000256" key="5">
    <source>
        <dbReference type="ARBA" id="ARBA00022927"/>
    </source>
</evidence>
<feature type="transmembrane region" description="Helical" evidence="10">
    <location>
        <begin position="364"/>
        <end position="383"/>
    </location>
</feature>
<dbReference type="GO" id="GO:0006605">
    <property type="term" value="P:protein targeting"/>
    <property type="evidence" value="ECO:0007669"/>
    <property type="project" value="UniProtKB-UniRule"/>
</dbReference>
<comment type="similarity">
    <text evidence="2 10 11">Belongs to the SecY/SEC61-alpha family.</text>
</comment>